<feature type="domain" description="Bro-N" evidence="1">
    <location>
        <begin position="1"/>
        <end position="106"/>
    </location>
</feature>
<dbReference type="GeneID" id="77846542"/>
<accession>A0ABT4YLV8</accession>
<protein>
    <submittedName>
        <fullName evidence="2">Bro-N domain-containing protein</fullName>
    </submittedName>
</protein>
<sequence>MNELKVFDFENQNVRTVVVENEPYFVGKDVAEVLGYLKARNAISKHVDNEDKKEAPIQGTLGGTQNMTVINESGLYALIFSSKLDSAKRFKRWVTSEVLPQIRKQGMFMSAGVAHEILDNPEIIKYLAEQVAKINSSNALYQQETKQELQNINKSLTGEYVTPQDIDAIQYAIKHKAEKILDRQGMQLTLETLLDMPDMSIYDQAQAHKKQKEEYRYALGKTKSAILVSLKKALGMKGNAPNNHIKRKDVDIAIQYVKEMRAKDVN</sequence>
<reference evidence="3" key="1">
    <citation type="submission" date="2020-04" db="EMBL/GenBank/DDBJ databases">
        <title>Genome analysis and biological profiling of marine Cellulosimicrobium funkei MOSEL-ME6.</title>
        <authorList>
            <person name="Tanveer F."/>
            <person name="Xie Y."/>
            <person name="Shinwari Z.K."/>
        </authorList>
    </citation>
    <scope>NUCLEOTIDE SEQUENCE [LARGE SCALE GENOMIC DNA]</scope>
    <source>
        <strain evidence="3">MOSEL-ME25</strain>
    </source>
</reference>
<comment type="caution">
    <text evidence="2">The sequence shown here is derived from an EMBL/GenBank/DDBJ whole genome shotgun (WGS) entry which is preliminary data.</text>
</comment>
<dbReference type="Proteomes" id="UP000527860">
    <property type="component" value="Unassembled WGS sequence"/>
</dbReference>
<dbReference type="InterPro" id="IPR003497">
    <property type="entry name" value="BRO_N_domain"/>
</dbReference>
<evidence type="ECO:0000313" key="3">
    <source>
        <dbReference type="Proteomes" id="UP000527860"/>
    </source>
</evidence>
<dbReference type="PROSITE" id="PS51750">
    <property type="entry name" value="BRO_N"/>
    <property type="match status" value="1"/>
</dbReference>
<dbReference type="Pfam" id="PF02498">
    <property type="entry name" value="Bro-N"/>
    <property type="match status" value="1"/>
</dbReference>
<name>A0ABT4YLV8_9STAP</name>
<evidence type="ECO:0000313" key="2">
    <source>
        <dbReference type="EMBL" id="MDB0581351.1"/>
    </source>
</evidence>
<dbReference type="PANTHER" id="PTHR36180:SF2">
    <property type="entry name" value="BRO FAMILY PROTEIN"/>
    <property type="match status" value="1"/>
</dbReference>
<dbReference type="SMART" id="SM01040">
    <property type="entry name" value="Bro-N"/>
    <property type="match status" value="1"/>
</dbReference>
<dbReference type="RefSeq" id="WP_235364190.1">
    <property type="nucleotide sequence ID" value="NZ_JABEVU030000001.1"/>
</dbReference>
<dbReference type="EMBL" id="JABEVU030000001">
    <property type="protein sequence ID" value="MDB0581351.1"/>
    <property type="molecule type" value="Genomic_DNA"/>
</dbReference>
<organism evidence="2 3">
    <name type="scientific">Salinicoccus roseus</name>
    <dbReference type="NCBI Taxonomy" id="45670"/>
    <lineage>
        <taxon>Bacteria</taxon>
        <taxon>Bacillati</taxon>
        <taxon>Bacillota</taxon>
        <taxon>Bacilli</taxon>
        <taxon>Bacillales</taxon>
        <taxon>Staphylococcaceae</taxon>
        <taxon>Salinicoccus</taxon>
    </lineage>
</organism>
<proteinExistence type="predicted"/>
<reference evidence="2 3" key="2">
    <citation type="submission" date="2022-12" db="EMBL/GenBank/DDBJ databases">
        <title>Genome analysis and biological profiling of marine Salinicoccus roseus MOSEL-ME25.</title>
        <authorList>
            <person name="Mirza F.T."/>
            <person name="Xie Y."/>
            <person name="Shinwari Z.K."/>
        </authorList>
    </citation>
    <scope>NUCLEOTIDE SEQUENCE [LARGE SCALE GENOMIC DNA]</scope>
    <source>
        <strain evidence="2 3">MOSEL-ME25</strain>
    </source>
</reference>
<dbReference type="PANTHER" id="PTHR36180">
    <property type="entry name" value="DNA-BINDING PROTEIN-RELATED-RELATED"/>
    <property type="match status" value="1"/>
</dbReference>
<gene>
    <name evidence="2" type="ORF">F7P68_0012530</name>
</gene>
<keyword evidence="3" id="KW-1185">Reference proteome</keyword>
<evidence type="ECO:0000259" key="1">
    <source>
        <dbReference type="PROSITE" id="PS51750"/>
    </source>
</evidence>